<dbReference type="RefSeq" id="WP_092562011.1">
    <property type="nucleotide sequence ID" value="NZ_FOYZ01000011.1"/>
</dbReference>
<keyword evidence="3" id="KW-0472">Membrane</keyword>
<accession>A0A1I6KYH7</accession>
<evidence type="ECO:0000256" key="1">
    <source>
        <dbReference type="SAM" id="Coils"/>
    </source>
</evidence>
<dbReference type="Pfam" id="PF19610">
    <property type="entry name" value="DUF6115"/>
    <property type="match status" value="1"/>
</dbReference>
<keyword evidence="5" id="KW-1185">Reference proteome</keyword>
<evidence type="ECO:0000256" key="2">
    <source>
        <dbReference type="SAM" id="MobiDB-lite"/>
    </source>
</evidence>
<dbReference type="Gene3D" id="1.10.10.60">
    <property type="entry name" value="Homeodomain-like"/>
    <property type="match status" value="1"/>
</dbReference>
<reference evidence="4 5" key="1">
    <citation type="submission" date="2016-10" db="EMBL/GenBank/DDBJ databases">
        <authorList>
            <person name="de Groot N.N."/>
        </authorList>
    </citation>
    <scope>NUCLEOTIDE SEQUENCE [LARGE SCALE GENOMIC DNA]</scope>
    <source>
        <strain evidence="4 5">743A</strain>
    </source>
</reference>
<dbReference type="EMBL" id="FOYZ01000011">
    <property type="protein sequence ID" value="SFR95990.1"/>
    <property type="molecule type" value="Genomic_DNA"/>
</dbReference>
<keyword evidence="1" id="KW-0175">Coiled coil</keyword>
<sequence length="219" mass="24959">MSGFEIVLIVISIVCIVSSFLLSEKLDDKLTGDRLMDSEEALVTLFQRNEELLKEKVLSLLLVEKDNLIEETTQELNSLCNEKIMVVDDFSEQILEKINQNHSEVVFLYNMLNEKEEVLKKELNQLNQAMKDVKNVQTDNNKGKGNRGKNLSGKQSNHLEHAVRKERDSKDIPTTGNTFNDQVLEMYTEGMTVTEIAKQLNRGQGEVKLIIDLFQGAKK</sequence>
<proteinExistence type="predicted"/>
<protein>
    <submittedName>
        <fullName evidence="4">Uncharacterized protein</fullName>
    </submittedName>
</protein>
<evidence type="ECO:0000313" key="5">
    <source>
        <dbReference type="Proteomes" id="UP000199659"/>
    </source>
</evidence>
<name>A0A1I6KYH7_9FIRM</name>
<dbReference type="OrthoDB" id="2086261at2"/>
<dbReference type="STRING" id="37658.SAMN05661086_02857"/>
<evidence type="ECO:0000313" key="4">
    <source>
        <dbReference type="EMBL" id="SFR95990.1"/>
    </source>
</evidence>
<feature type="transmembrane region" description="Helical" evidence="3">
    <location>
        <begin position="6"/>
        <end position="23"/>
    </location>
</feature>
<feature type="region of interest" description="Disordered" evidence="2">
    <location>
        <begin position="133"/>
        <end position="177"/>
    </location>
</feature>
<dbReference type="AlphaFoldDB" id="A0A1I6KYH7"/>
<dbReference type="InterPro" id="IPR046118">
    <property type="entry name" value="DUF6115"/>
</dbReference>
<organism evidence="4 5">
    <name type="scientific">Anaeromicropila populeti</name>
    <dbReference type="NCBI Taxonomy" id="37658"/>
    <lineage>
        <taxon>Bacteria</taxon>
        <taxon>Bacillati</taxon>
        <taxon>Bacillota</taxon>
        <taxon>Clostridia</taxon>
        <taxon>Lachnospirales</taxon>
        <taxon>Lachnospiraceae</taxon>
        <taxon>Anaeromicropila</taxon>
    </lineage>
</organism>
<keyword evidence="3" id="KW-0812">Transmembrane</keyword>
<dbReference type="Proteomes" id="UP000199659">
    <property type="component" value="Unassembled WGS sequence"/>
</dbReference>
<gene>
    <name evidence="4" type="ORF">SAMN05661086_02857</name>
</gene>
<feature type="coiled-coil region" evidence="1">
    <location>
        <begin position="35"/>
        <end position="82"/>
    </location>
</feature>
<keyword evidence="3" id="KW-1133">Transmembrane helix</keyword>
<evidence type="ECO:0000256" key="3">
    <source>
        <dbReference type="SAM" id="Phobius"/>
    </source>
</evidence>
<feature type="compositionally biased region" description="Basic and acidic residues" evidence="2">
    <location>
        <begin position="157"/>
        <end position="171"/>
    </location>
</feature>